<dbReference type="Pfam" id="PF00646">
    <property type="entry name" value="F-box"/>
    <property type="match status" value="1"/>
</dbReference>
<comment type="caution">
    <text evidence="2">The sequence shown here is derived from an EMBL/GenBank/DDBJ whole genome shotgun (WGS) entry which is preliminary data.</text>
</comment>
<reference evidence="2" key="1">
    <citation type="journal article" date="2020" name="Fungal Divers.">
        <title>Resolving the Mortierellaceae phylogeny through synthesis of multi-gene phylogenetics and phylogenomics.</title>
        <authorList>
            <person name="Vandepol N."/>
            <person name="Liber J."/>
            <person name="Desiro A."/>
            <person name="Na H."/>
            <person name="Kennedy M."/>
            <person name="Barry K."/>
            <person name="Grigoriev I.V."/>
            <person name="Miller A.N."/>
            <person name="O'Donnell K."/>
            <person name="Stajich J.E."/>
            <person name="Bonito G."/>
        </authorList>
    </citation>
    <scope>NUCLEOTIDE SEQUENCE</scope>
    <source>
        <strain evidence="2">KOD1015</strain>
    </source>
</reference>
<dbReference type="Proteomes" id="UP000780801">
    <property type="component" value="Unassembled WGS sequence"/>
</dbReference>
<dbReference type="InterPro" id="IPR001810">
    <property type="entry name" value="F-box_dom"/>
</dbReference>
<dbReference type="InterPro" id="IPR036047">
    <property type="entry name" value="F-box-like_dom_sf"/>
</dbReference>
<feature type="domain" description="F-box" evidence="1">
    <location>
        <begin position="8"/>
        <end position="37"/>
    </location>
</feature>
<name>A0A9P6KEF9_9FUNG</name>
<evidence type="ECO:0000313" key="3">
    <source>
        <dbReference type="Proteomes" id="UP000780801"/>
    </source>
</evidence>
<protein>
    <recommendedName>
        <fullName evidence="1">F-box domain-containing protein</fullName>
    </recommendedName>
</protein>
<dbReference type="AlphaFoldDB" id="A0A9P6KEF9"/>
<sequence length="262" mass="29791">MTRRQPTLLDLPPELLTRIASWLSLCEYSHLARTCPILYGYLFHPSEVVHFLKTRYRLSIESGSLIIFAYLANIQIRAPRLLEKVFDEFFATNLALSEQSQKEQGLTTSRQNKGHLKSLCEKALDTRLTLIADPDQSAMQDTRESSKILTTEYGPCQEMQDVKTRQRAKRDAVRMLGVLYALDKTHIGFYQCLGLEWSDRYYGGICRTSQESCTGANVRINLGHQEYVETSTQSRVNPQVTLVCALALLAPRPLNELFDPGI</sequence>
<keyword evidence="3" id="KW-1185">Reference proteome</keyword>
<organism evidence="2 3">
    <name type="scientific">Lunasporangiospora selenospora</name>
    <dbReference type="NCBI Taxonomy" id="979761"/>
    <lineage>
        <taxon>Eukaryota</taxon>
        <taxon>Fungi</taxon>
        <taxon>Fungi incertae sedis</taxon>
        <taxon>Mucoromycota</taxon>
        <taxon>Mortierellomycotina</taxon>
        <taxon>Mortierellomycetes</taxon>
        <taxon>Mortierellales</taxon>
        <taxon>Mortierellaceae</taxon>
        <taxon>Lunasporangiospora</taxon>
    </lineage>
</organism>
<dbReference type="OrthoDB" id="2428828at2759"/>
<gene>
    <name evidence="2" type="ORF">BGW38_000109</name>
</gene>
<dbReference type="SUPFAM" id="SSF81383">
    <property type="entry name" value="F-box domain"/>
    <property type="match status" value="1"/>
</dbReference>
<dbReference type="EMBL" id="JAABOA010001022">
    <property type="protein sequence ID" value="KAF9582519.1"/>
    <property type="molecule type" value="Genomic_DNA"/>
</dbReference>
<evidence type="ECO:0000259" key="1">
    <source>
        <dbReference type="Pfam" id="PF00646"/>
    </source>
</evidence>
<accession>A0A9P6KEF9</accession>
<proteinExistence type="predicted"/>
<evidence type="ECO:0000313" key="2">
    <source>
        <dbReference type="EMBL" id="KAF9582519.1"/>
    </source>
</evidence>